<dbReference type="EMBL" id="CP029145">
    <property type="protein sequence ID" value="AWM32491.1"/>
    <property type="molecule type" value="Genomic_DNA"/>
</dbReference>
<evidence type="ECO:0000313" key="3">
    <source>
        <dbReference type="Proteomes" id="UP000245999"/>
    </source>
</evidence>
<dbReference type="Gene3D" id="3.60.21.10">
    <property type="match status" value="1"/>
</dbReference>
<evidence type="ECO:0008006" key="4">
    <source>
        <dbReference type="Google" id="ProtNLM"/>
    </source>
</evidence>
<dbReference type="AlphaFoldDB" id="A0A2Z3GJM4"/>
<name>A0A2Z3GJM4_9BACT</name>
<evidence type="ECO:0000313" key="2">
    <source>
        <dbReference type="EMBL" id="AWM32491.1"/>
    </source>
</evidence>
<dbReference type="RefSeq" id="WP_109655597.1">
    <property type="nucleotide sequence ID" value="NZ_CP029145.1"/>
</dbReference>
<feature type="signal peptide" evidence="1">
    <location>
        <begin position="1"/>
        <end position="21"/>
    </location>
</feature>
<reference evidence="3" key="1">
    <citation type="submission" date="2018-04" db="EMBL/GenBank/DDBJ databases">
        <title>Complete genome of Antarctic heterotrophic bacterium Hymenobacter nivis.</title>
        <authorList>
            <person name="Terashima M."/>
        </authorList>
    </citation>
    <scope>NUCLEOTIDE SEQUENCE [LARGE SCALE GENOMIC DNA]</scope>
    <source>
        <strain evidence="3">NBRC 111535</strain>
    </source>
</reference>
<evidence type="ECO:0000256" key="1">
    <source>
        <dbReference type="SAM" id="SignalP"/>
    </source>
</evidence>
<sequence>MKRFLRLLGLSALLVTSLAGARSAPGRPWPLPPTGTFTFVALGDMPYTLPADYGRFEKLIGAINQQRPTFSVHVGDIKSGSTLCTEEIYGKVLTEFRTFEQPLVYTPGDNEWTDCNREKAGRYDPEERLAVVRKLFFPDHNSFGKAKLALTTQALDPAFAAYVENNRWSTGNVAFATVHLVGSNNNFVPNDAKGQNREFYDRQKANLAWLDAVFADAAAQKRLGVVLFTQADMFSPAKNAKDADGFTEIVGALARHTVAFGRPVLLVNGDSHRLILDKPLPNPASPKQVLQNFTRLQVPGEADVQAVRITVDPSQPALFSVQELVVPGN</sequence>
<feature type="chain" id="PRO_5016432073" description="Calcineurin-like phosphoesterase domain-containing protein" evidence="1">
    <location>
        <begin position="22"/>
        <end position="329"/>
    </location>
</feature>
<proteinExistence type="predicted"/>
<protein>
    <recommendedName>
        <fullName evidence="4">Calcineurin-like phosphoesterase domain-containing protein</fullName>
    </recommendedName>
</protein>
<accession>A0A2Z3GJM4</accession>
<gene>
    <name evidence="2" type="ORF">DDQ68_06635</name>
</gene>
<dbReference type="OrthoDB" id="58809at2"/>
<organism evidence="2 3">
    <name type="scientific">Hymenobacter nivis</name>
    <dbReference type="NCBI Taxonomy" id="1850093"/>
    <lineage>
        <taxon>Bacteria</taxon>
        <taxon>Pseudomonadati</taxon>
        <taxon>Bacteroidota</taxon>
        <taxon>Cytophagia</taxon>
        <taxon>Cytophagales</taxon>
        <taxon>Hymenobacteraceae</taxon>
        <taxon>Hymenobacter</taxon>
    </lineage>
</organism>
<keyword evidence="3" id="KW-1185">Reference proteome</keyword>
<dbReference type="SUPFAM" id="SSF56300">
    <property type="entry name" value="Metallo-dependent phosphatases"/>
    <property type="match status" value="1"/>
</dbReference>
<dbReference type="KEGG" id="hnv:DDQ68_06635"/>
<keyword evidence="1" id="KW-0732">Signal</keyword>
<dbReference type="Proteomes" id="UP000245999">
    <property type="component" value="Chromosome"/>
</dbReference>
<dbReference type="InterPro" id="IPR029052">
    <property type="entry name" value="Metallo-depent_PP-like"/>
</dbReference>